<dbReference type="Proteomes" id="UP001162156">
    <property type="component" value="Unassembled WGS sequence"/>
</dbReference>
<protein>
    <recommendedName>
        <fullName evidence="2">eIF3h C-terminal domain-containing protein</fullName>
    </recommendedName>
</protein>
<dbReference type="EMBL" id="JANEYF010005876">
    <property type="protein sequence ID" value="KAJ8926487.1"/>
    <property type="molecule type" value="Genomic_DNA"/>
</dbReference>
<dbReference type="AlphaFoldDB" id="A0AAV8WK54"/>
<evidence type="ECO:0000259" key="2">
    <source>
        <dbReference type="Pfam" id="PF19445"/>
    </source>
</evidence>
<evidence type="ECO:0000256" key="1">
    <source>
        <dbReference type="SAM" id="MobiDB-lite"/>
    </source>
</evidence>
<name>A0AAV8WK54_9CUCU</name>
<feature type="region of interest" description="Disordered" evidence="1">
    <location>
        <begin position="106"/>
        <end position="127"/>
    </location>
</feature>
<sequence>MYKEGEFTPEALLKLKVGFENLFTEVPFLIKNSPLCNIMMSELAEMVPEEEGSKFLDLGTASVLEGQLRCLMDRVDELNQEAIKFNRYQQLVSRQQQDKHRYLQKRAQENAARAAKDEPPLPEEDINKLFRPHPVPPRLNPMIIAGQINTYSQAISQFCSQSLAKLYITQALQNAKELNSNP</sequence>
<gene>
    <name evidence="3" type="ORF">NQ314_021146</name>
</gene>
<evidence type="ECO:0000313" key="3">
    <source>
        <dbReference type="EMBL" id="KAJ8926487.1"/>
    </source>
</evidence>
<dbReference type="Pfam" id="PF19445">
    <property type="entry name" value="eIF3h_C"/>
    <property type="match status" value="1"/>
</dbReference>
<accession>A0AAV8WK54</accession>
<proteinExistence type="predicted"/>
<keyword evidence="4" id="KW-1185">Reference proteome</keyword>
<reference evidence="3" key="1">
    <citation type="journal article" date="2023" name="Insect Mol. Biol.">
        <title>Genome sequencing provides insights into the evolution of gene families encoding plant cell wall-degrading enzymes in longhorned beetles.</title>
        <authorList>
            <person name="Shin N.R."/>
            <person name="Okamura Y."/>
            <person name="Kirsch R."/>
            <person name="Pauchet Y."/>
        </authorList>
    </citation>
    <scope>NUCLEOTIDE SEQUENCE</scope>
    <source>
        <strain evidence="3">RBIC_L_NR</strain>
    </source>
</reference>
<organism evidence="3 4">
    <name type="scientific">Rhamnusium bicolor</name>
    <dbReference type="NCBI Taxonomy" id="1586634"/>
    <lineage>
        <taxon>Eukaryota</taxon>
        <taxon>Metazoa</taxon>
        <taxon>Ecdysozoa</taxon>
        <taxon>Arthropoda</taxon>
        <taxon>Hexapoda</taxon>
        <taxon>Insecta</taxon>
        <taxon>Pterygota</taxon>
        <taxon>Neoptera</taxon>
        <taxon>Endopterygota</taxon>
        <taxon>Coleoptera</taxon>
        <taxon>Polyphaga</taxon>
        <taxon>Cucujiformia</taxon>
        <taxon>Chrysomeloidea</taxon>
        <taxon>Cerambycidae</taxon>
        <taxon>Lepturinae</taxon>
        <taxon>Rhagiini</taxon>
        <taxon>Rhamnusium</taxon>
    </lineage>
</organism>
<evidence type="ECO:0000313" key="4">
    <source>
        <dbReference type="Proteomes" id="UP001162156"/>
    </source>
</evidence>
<comment type="caution">
    <text evidence="3">The sequence shown here is derived from an EMBL/GenBank/DDBJ whole genome shotgun (WGS) entry which is preliminary data.</text>
</comment>
<feature type="domain" description="eIF3h C-terminal" evidence="2">
    <location>
        <begin position="1"/>
        <end position="176"/>
    </location>
</feature>
<dbReference type="InterPro" id="IPR045810">
    <property type="entry name" value="eIF3h_C"/>
</dbReference>